<protein>
    <submittedName>
        <fullName evidence="1">OSIGBa0113B06.5 protein</fullName>
    </submittedName>
</protein>
<evidence type="ECO:0000313" key="1">
    <source>
        <dbReference type="EMBL" id="CAH66159.1"/>
    </source>
</evidence>
<sequence length="140" mass="15228">MVTAATDKCCGVTSIAMLRGEVYSYSPAITLGSRASSVESEFVLRFRCVAAANDTARQLNQTAMTTYWHNIYEVGPVVLPELSDGREETSERAWFDKGKGEQRCGLKNGDFCVSRIARASTETSTAALNRPGKAARLIVL</sequence>
<gene>
    <name evidence="1" type="primary">OSIGBa0113B06.5</name>
</gene>
<accession>Q01M56</accession>
<dbReference type="EMBL" id="CR855063">
    <property type="protein sequence ID" value="CAH66159.1"/>
    <property type="molecule type" value="Genomic_DNA"/>
</dbReference>
<reference evidence="1" key="2">
    <citation type="submission" date="2004-10" db="EMBL/GenBank/DDBJ databases">
        <title>Chromosome-wide comparison between domesticated rice subspecies indica and japonica.</title>
        <authorList>
            <person name="Han B."/>
        </authorList>
    </citation>
    <scope>NUCLEOTIDE SEQUENCE</scope>
</reference>
<name>Q01M56_ORYSA</name>
<organism evidence="1">
    <name type="scientific">Oryza sativa</name>
    <name type="common">Rice</name>
    <dbReference type="NCBI Taxonomy" id="4530"/>
    <lineage>
        <taxon>Eukaryota</taxon>
        <taxon>Viridiplantae</taxon>
        <taxon>Streptophyta</taxon>
        <taxon>Embryophyta</taxon>
        <taxon>Tracheophyta</taxon>
        <taxon>Spermatophyta</taxon>
        <taxon>Magnoliopsida</taxon>
        <taxon>Liliopsida</taxon>
        <taxon>Poales</taxon>
        <taxon>Poaceae</taxon>
        <taxon>BOP clade</taxon>
        <taxon>Oryzoideae</taxon>
        <taxon>Oryzeae</taxon>
        <taxon>Oryzinae</taxon>
        <taxon>Oryza</taxon>
    </lineage>
</organism>
<proteinExistence type="predicted"/>
<dbReference type="AlphaFoldDB" id="Q01M56"/>
<reference evidence="1" key="1">
    <citation type="journal article" date="2002" name="Nature">
        <title>Sequence and analysis of rice chromosome 4.</title>
        <authorList>
            <person name="Feng Q."/>
            <person name="Zhang Y."/>
            <person name="Hao P."/>
            <person name="Wang S."/>
            <person name="Fu G."/>
            <person name="Huang Y."/>
            <person name="Li Y."/>
            <person name="Zhu J."/>
            <person name="Liu Y."/>
            <person name="Hu X."/>
            <person name="Jia P."/>
            <person name="Zhang Y."/>
            <person name="Zhao Q."/>
            <person name="Ying K."/>
            <person name="Yu S."/>
            <person name="Tang Y."/>
            <person name="Weng Q."/>
            <person name="Zhang L."/>
            <person name="Lu Y."/>
            <person name="Mu J."/>
            <person name="Lu Y."/>
            <person name="Zhang L.S."/>
            <person name="Yu Z."/>
            <person name="Fan D."/>
            <person name="Liu X."/>
            <person name="Lu T."/>
            <person name="Li C."/>
            <person name="Wu Y."/>
            <person name="Sun T."/>
            <person name="Lei H."/>
            <person name="Li T."/>
            <person name="Hu H."/>
            <person name="Guan J."/>
            <person name="Wu M."/>
            <person name="Zhang R."/>
            <person name="Zhou B."/>
            <person name="Chen Z."/>
            <person name="Chen L."/>
            <person name="Jin Z."/>
            <person name="Wang R."/>
            <person name="Yin H."/>
            <person name="Cai Z."/>
            <person name="Ren S."/>
            <person name="Lv G."/>
            <person name="Gu W."/>
            <person name="Zhu G."/>
            <person name="Tu Y."/>
            <person name="Jia J."/>
            <person name="Zhang Y."/>
            <person name="Chen J."/>
            <person name="Kang H."/>
            <person name="Chen X."/>
            <person name="Shao C."/>
            <person name="Sun Y."/>
            <person name="Hu Q."/>
            <person name="Zhang X."/>
            <person name="Zhang W."/>
            <person name="Wang L."/>
            <person name="Ding C."/>
            <person name="Sheng H."/>
            <person name="Gu J."/>
            <person name="Chen S."/>
            <person name="Ni L."/>
            <person name="Zhu F."/>
            <person name="Chen W."/>
            <person name="Lan L."/>
            <person name="Lai Y."/>
            <person name="Cheng Z."/>
            <person name="Gu M."/>
            <person name="Jiang J."/>
            <person name="Li J."/>
            <person name="Hong G."/>
            <person name="Xue Y."/>
            <person name="Han B."/>
        </authorList>
    </citation>
    <scope>NUCLEOTIDE SEQUENCE</scope>
</reference>